<evidence type="ECO:0000256" key="1">
    <source>
        <dbReference type="SAM" id="Phobius"/>
    </source>
</evidence>
<organism evidence="2 3">
    <name type="scientific">Flavobacterium saliperosum S13</name>
    <dbReference type="NCBI Taxonomy" id="1341155"/>
    <lineage>
        <taxon>Bacteria</taxon>
        <taxon>Pseudomonadati</taxon>
        <taxon>Bacteroidota</taxon>
        <taxon>Flavobacteriia</taxon>
        <taxon>Flavobacteriales</taxon>
        <taxon>Flavobacteriaceae</taxon>
        <taxon>Flavobacterium</taxon>
    </lineage>
</organism>
<evidence type="ECO:0000313" key="2">
    <source>
        <dbReference type="EMBL" id="ESU27746.1"/>
    </source>
</evidence>
<gene>
    <name evidence="2" type="ORF">FSS13T_02240</name>
</gene>
<name>A0ABN0QJ30_9FLAO</name>
<dbReference type="EMBL" id="AVFO01000002">
    <property type="protein sequence ID" value="ESU27746.1"/>
    <property type="molecule type" value="Genomic_DNA"/>
</dbReference>
<keyword evidence="3" id="KW-1185">Reference proteome</keyword>
<evidence type="ECO:0000313" key="3">
    <source>
        <dbReference type="Proteomes" id="UP000018234"/>
    </source>
</evidence>
<accession>A0ABN0QJ30</accession>
<keyword evidence="1" id="KW-1133">Transmembrane helix</keyword>
<dbReference type="Proteomes" id="UP000018234">
    <property type="component" value="Unassembled WGS sequence"/>
</dbReference>
<comment type="caution">
    <text evidence="2">The sequence shown here is derived from an EMBL/GenBank/DDBJ whole genome shotgun (WGS) entry which is preliminary data.</text>
</comment>
<protein>
    <submittedName>
        <fullName evidence="2">Uncharacterized protein</fullName>
    </submittedName>
</protein>
<reference evidence="2 3" key="1">
    <citation type="submission" date="2013-08" db="EMBL/GenBank/DDBJ databases">
        <title>Flavobacterium saliperosum type strain genome sequencing.</title>
        <authorList>
            <person name="Lee K."/>
            <person name="Yi H."/>
            <person name="Park S."/>
            <person name="Chun J."/>
        </authorList>
    </citation>
    <scope>NUCLEOTIDE SEQUENCE [LARGE SCALE GENOMIC DNA]</scope>
    <source>
        <strain evidence="2 3">S13</strain>
    </source>
</reference>
<feature type="transmembrane region" description="Helical" evidence="1">
    <location>
        <begin position="45"/>
        <end position="62"/>
    </location>
</feature>
<keyword evidence="1" id="KW-0812">Transmembrane</keyword>
<proteinExistence type="predicted"/>
<feature type="transmembrane region" description="Helical" evidence="1">
    <location>
        <begin position="14"/>
        <end position="33"/>
    </location>
</feature>
<sequence>MAIDTARITSNPKIRLSVFIEVSIIVLLIFAPYRFKMRKSKIYKYLGVAALLGIIGGVIWYSQLTNRHKAIVKTFVLHKTGLVDNDWLVNNGKKEYKMLSPTFIIDGIYKSMEGPKASRYIQLDQSDKLLWITGFKVKAVDAKTDQQLSNDYICHMNVDINDTQYYTHWGLTDRIGKQYPRMTSLSHGLEHFDFPKGYGVPIVGKDFLFVTTQTLNHNEPDIFKKVKHEVSVNYEAYNKTQKPLMSKTVYIQLPFDKNDPFKGPLDPGSNECIPVETKNHTYCDKNGNMLSGHWVIPTGIKIYRSSISEQLQIKDSARLHFSAPHVHPFATSISLFDKTSNKTVFTCKVSNYKHKIGLQNIQTFSSEKGVWLYGNHEYELVMTTDNTSKTDQDMMGSMFLFFYDSELDVKLPKF</sequence>
<keyword evidence="1" id="KW-0472">Membrane</keyword>